<reference evidence="2" key="1">
    <citation type="journal article" date="2016" name="Int. J. Mol. Sci.">
        <title>Comparative genomics of the extreme acidophile Acidithiobacillus thiooxidans reveals intraspecific divergence and niche adaptation.</title>
        <authorList>
            <person name="Zhang X."/>
            <person name="Feng X."/>
            <person name="Tao J."/>
            <person name="Ma L."/>
            <person name="Xiao Y."/>
            <person name="Liang Y."/>
            <person name="Liu X."/>
            <person name="Yin H."/>
        </authorList>
    </citation>
    <scope>NUCLEOTIDE SEQUENCE [LARGE SCALE GENOMIC DNA]</scope>
    <source>
        <strain evidence="2">DXS-W</strain>
    </source>
</reference>
<organism evidence="2 3">
    <name type="scientific">Acidithiobacillus thiooxidans</name>
    <name type="common">Thiobacillus thiooxidans</name>
    <dbReference type="NCBI Taxonomy" id="930"/>
    <lineage>
        <taxon>Bacteria</taxon>
        <taxon>Pseudomonadati</taxon>
        <taxon>Pseudomonadota</taxon>
        <taxon>Acidithiobacillia</taxon>
        <taxon>Acidithiobacillales</taxon>
        <taxon>Acidithiobacillaceae</taxon>
        <taxon>Acidithiobacillus</taxon>
    </lineage>
</organism>
<name>A0A1C2I7V3_ACITH</name>
<dbReference type="AlphaFoldDB" id="A0A1C2I7V3"/>
<dbReference type="SUPFAM" id="SSF56300">
    <property type="entry name" value="Metallo-dependent phosphatases"/>
    <property type="match status" value="1"/>
</dbReference>
<dbReference type="PANTHER" id="PTHR42850">
    <property type="entry name" value="METALLOPHOSPHOESTERASE"/>
    <property type="match status" value="1"/>
</dbReference>
<dbReference type="GO" id="GO:0110154">
    <property type="term" value="P:RNA decapping"/>
    <property type="evidence" value="ECO:0007669"/>
    <property type="project" value="TreeGrafter"/>
</dbReference>
<dbReference type="GO" id="GO:0008803">
    <property type="term" value="F:bis(5'-nucleosyl)-tetraphosphatase (symmetrical) activity"/>
    <property type="evidence" value="ECO:0007669"/>
    <property type="project" value="TreeGrafter"/>
</dbReference>
<dbReference type="InterPro" id="IPR004843">
    <property type="entry name" value="Calcineurin-like_PHP"/>
</dbReference>
<dbReference type="InterPro" id="IPR029052">
    <property type="entry name" value="Metallo-depent_PP-like"/>
</dbReference>
<proteinExistence type="predicted"/>
<dbReference type="Proteomes" id="UP000095008">
    <property type="component" value="Unassembled WGS sequence"/>
</dbReference>
<dbReference type="InterPro" id="IPR050126">
    <property type="entry name" value="Ap4A_hydrolase"/>
</dbReference>
<gene>
    <name evidence="2" type="ORF">A6M23_10470</name>
</gene>
<accession>A0A1C2I7V3</accession>
<dbReference type="EMBL" id="LWRY01000118">
    <property type="protein sequence ID" value="OCX72071.1"/>
    <property type="molecule type" value="Genomic_DNA"/>
</dbReference>
<dbReference type="GO" id="GO:0016791">
    <property type="term" value="F:phosphatase activity"/>
    <property type="evidence" value="ECO:0007669"/>
    <property type="project" value="TreeGrafter"/>
</dbReference>
<comment type="caution">
    <text evidence="2">The sequence shown here is derived from an EMBL/GenBank/DDBJ whole genome shotgun (WGS) entry which is preliminary data.</text>
</comment>
<dbReference type="GO" id="GO:0005737">
    <property type="term" value="C:cytoplasm"/>
    <property type="evidence" value="ECO:0007669"/>
    <property type="project" value="TreeGrafter"/>
</dbReference>
<evidence type="ECO:0000313" key="3">
    <source>
        <dbReference type="Proteomes" id="UP000095008"/>
    </source>
</evidence>
<evidence type="ECO:0000259" key="1">
    <source>
        <dbReference type="Pfam" id="PF00149"/>
    </source>
</evidence>
<dbReference type="Pfam" id="PF00149">
    <property type="entry name" value="Metallophos"/>
    <property type="match status" value="1"/>
</dbReference>
<feature type="domain" description="Calcineurin-like phosphoesterase" evidence="1">
    <location>
        <begin position="23"/>
        <end position="152"/>
    </location>
</feature>
<keyword evidence="3" id="KW-1185">Reference proteome</keyword>
<evidence type="ECO:0000313" key="2">
    <source>
        <dbReference type="EMBL" id="OCX72071.1"/>
    </source>
</evidence>
<dbReference type="PANTHER" id="PTHR42850:SF11">
    <property type="entry name" value="BIS(5'-NUCLEOSYL)-TETRAPHOSPHATASE [SYMMETRICAL]"/>
    <property type="match status" value="1"/>
</dbReference>
<protein>
    <recommendedName>
        <fullName evidence="1">Calcineurin-like phosphoesterase domain-containing protein</fullName>
    </recommendedName>
</protein>
<sequence>MRFLEKNPAISRHSAHPNGRDFIVGDLHGCRAMLDDALAQVSFEPGKDRLFSVGDLVDRGPDSAGCLALLEEPWFYPVLGNHDAMLMAWIDGKTKDRRQRDYAYAFTCIKGWQWVKRFNRVAQYMPLLERVPLVRVVGSVKGRFHVAHAELTNALSNDSWTDALLDAGESAIWDLKHFIVGFDDMGTWKDHVLWGRSLIVDFRNRVRKSQLLPSRHQESLSRTYVGHTIIPPVSGQGPLEIRSHVFLDSGAYQAVSKERDDMGLTLWNHTENCGVFMDAKGYVSHFSSE</sequence>
<dbReference type="Gene3D" id="3.60.21.10">
    <property type="match status" value="1"/>
</dbReference>